<dbReference type="EMBL" id="CAJGYO010000004">
    <property type="protein sequence ID" value="CAD6222735.1"/>
    <property type="molecule type" value="Genomic_DNA"/>
</dbReference>
<sequence length="168" mass="18491">MSTVAAMASSSLNPNAQLFIPAAYRQVEDFSPEWWELVKTTAWFRDHWFRQHQLHEAAYDAAADAFAADADDFDVAALLPDDSVDLLDMVDTDDLFYAPDVHQVAKPPPALLPGYDLDVLRALSLSSPRAVATAPSPCAQQQHLRLADKPAYHAGARGAARRAIHQPR</sequence>
<name>A0A811NHF4_9POAL</name>
<organism evidence="1 2">
    <name type="scientific">Miscanthus lutarioriparius</name>
    <dbReference type="NCBI Taxonomy" id="422564"/>
    <lineage>
        <taxon>Eukaryota</taxon>
        <taxon>Viridiplantae</taxon>
        <taxon>Streptophyta</taxon>
        <taxon>Embryophyta</taxon>
        <taxon>Tracheophyta</taxon>
        <taxon>Spermatophyta</taxon>
        <taxon>Magnoliopsida</taxon>
        <taxon>Liliopsida</taxon>
        <taxon>Poales</taxon>
        <taxon>Poaceae</taxon>
        <taxon>PACMAD clade</taxon>
        <taxon>Panicoideae</taxon>
        <taxon>Andropogonodae</taxon>
        <taxon>Andropogoneae</taxon>
        <taxon>Saccharinae</taxon>
        <taxon>Miscanthus</taxon>
    </lineage>
</organism>
<gene>
    <name evidence="1" type="ORF">NCGR_LOCUS15259</name>
</gene>
<protein>
    <recommendedName>
        <fullName evidence="3">Early response to dehydration 15-like protein</fullName>
    </recommendedName>
</protein>
<dbReference type="PANTHER" id="PTHR33790:SF10">
    <property type="entry name" value="PROTEIN EARLY RESPONSIVE TO DEHYDRATION 15"/>
    <property type="match status" value="1"/>
</dbReference>
<evidence type="ECO:0000313" key="2">
    <source>
        <dbReference type="Proteomes" id="UP000604825"/>
    </source>
</evidence>
<comment type="caution">
    <text evidence="1">The sequence shown here is derived from an EMBL/GenBank/DDBJ whole genome shotgun (WGS) entry which is preliminary data.</text>
</comment>
<proteinExistence type="predicted"/>
<dbReference type="OrthoDB" id="628205at2759"/>
<dbReference type="InterPro" id="IPR040414">
    <property type="entry name" value="CID1/CID2"/>
</dbReference>
<accession>A0A811NHF4</accession>
<dbReference type="AlphaFoldDB" id="A0A811NHF4"/>
<evidence type="ECO:0000313" key="1">
    <source>
        <dbReference type="EMBL" id="CAD6222735.1"/>
    </source>
</evidence>
<reference evidence="1" key="1">
    <citation type="submission" date="2020-10" db="EMBL/GenBank/DDBJ databases">
        <authorList>
            <person name="Han B."/>
            <person name="Lu T."/>
            <person name="Zhao Q."/>
            <person name="Huang X."/>
            <person name="Zhao Y."/>
        </authorList>
    </citation>
    <scope>NUCLEOTIDE SEQUENCE</scope>
</reference>
<dbReference type="PANTHER" id="PTHR33790">
    <property type="entry name" value="OS05G0344200 PROTEIN"/>
    <property type="match status" value="1"/>
</dbReference>
<dbReference type="Proteomes" id="UP000604825">
    <property type="component" value="Unassembled WGS sequence"/>
</dbReference>
<evidence type="ECO:0008006" key="3">
    <source>
        <dbReference type="Google" id="ProtNLM"/>
    </source>
</evidence>
<keyword evidence="2" id="KW-1185">Reference proteome</keyword>